<evidence type="ECO:0000256" key="1">
    <source>
        <dbReference type="SAM" id="MobiDB-lite"/>
    </source>
</evidence>
<sequence>MSDRFPPGQEPEARDKDENIVKHPLRTGLPPGVSPDEARNPGAKPPGTPGSTEPPVENRS</sequence>
<feature type="compositionally biased region" description="Basic and acidic residues" evidence="1">
    <location>
        <begin position="11"/>
        <end position="21"/>
    </location>
</feature>
<gene>
    <name evidence="2" type="ORF">SAMN06265795_102564</name>
</gene>
<proteinExistence type="predicted"/>
<organism evidence="2 3">
    <name type="scientific">Noviherbaspirillum humi</name>
    <dbReference type="NCBI Taxonomy" id="1688639"/>
    <lineage>
        <taxon>Bacteria</taxon>
        <taxon>Pseudomonadati</taxon>
        <taxon>Pseudomonadota</taxon>
        <taxon>Betaproteobacteria</taxon>
        <taxon>Burkholderiales</taxon>
        <taxon>Oxalobacteraceae</taxon>
        <taxon>Noviherbaspirillum</taxon>
    </lineage>
</organism>
<feature type="region of interest" description="Disordered" evidence="1">
    <location>
        <begin position="1"/>
        <end position="60"/>
    </location>
</feature>
<dbReference type="AlphaFoldDB" id="A0A239E848"/>
<dbReference type="Proteomes" id="UP000198284">
    <property type="component" value="Unassembled WGS sequence"/>
</dbReference>
<dbReference type="EMBL" id="FZOT01000002">
    <property type="protein sequence ID" value="SNS40468.1"/>
    <property type="molecule type" value="Genomic_DNA"/>
</dbReference>
<name>A0A239E848_9BURK</name>
<keyword evidence="3" id="KW-1185">Reference proteome</keyword>
<evidence type="ECO:0000313" key="2">
    <source>
        <dbReference type="EMBL" id="SNS40468.1"/>
    </source>
</evidence>
<accession>A0A239E848</accession>
<dbReference type="RefSeq" id="WP_089398382.1">
    <property type="nucleotide sequence ID" value="NZ_FZOT01000002.1"/>
</dbReference>
<protein>
    <submittedName>
        <fullName evidence="2">Uncharacterized protein</fullName>
    </submittedName>
</protein>
<evidence type="ECO:0000313" key="3">
    <source>
        <dbReference type="Proteomes" id="UP000198284"/>
    </source>
</evidence>
<reference evidence="2 3" key="1">
    <citation type="submission" date="2017-06" db="EMBL/GenBank/DDBJ databases">
        <authorList>
            <person name="Kim H.J."/>
            <person name="Triplett B.A."/>
        </authorList>
    </citation>
    <scope>NUCLEOTIDE SEQUENCE [LARGE SCALE GENOMIC DNA]</scope>
    <source>
        <strain evidence="2 3">U15</strain>
    </source>
</reference>